<organism evidence="8 9">
    <name type="scientific">Chryseobacterium soli</name>
    <dbReference type="NCBI Taxonomy" id="445961"/>
    <lineage>
        <taxon>Bacteria</taxon>
        <taxon>Pseudomonadati</taxon>
        <taxon>Bacteroidota</taxon>
        <taxon>Flavobacteriia</taxon>
        <taxon>Flavobacteriales</taxon>
        <taxon>Weeksellaceae</taxon>
        <taxon>Chryseobacterium group</taxon>
        <taxon>Chryseobacterium</taxon>
    </lineage>
</organism>
<feature type="signal peptide" evidence="6">
    <location>
        <begin position="1"/>
        <end position="19"/>
    </location>
</feature>
<evidence type="ECO:0000256" key="1">
    <source>
        <dbReference type="ARBA" id="ARBA00006429"/>
    </source>
</evidence>
<keyword evidence="2" id="KW-0540">Nuclease</keyword>
<evidence type="ECO:0000313" key="8">
    <source>
        <dbReference type="EMBL" id="KFF11875.1"/>
    </source>
</evidence>
<feature type="domain" description="Fibronectin type-III" evidence="7">
    <location>
        <begin position="281"/>
        <end position="366"/>
    </location>
</feature>
<dbReference type="OrthoDB" id="5485925at2"/>
<dbReference type="SMART" id="SM00060">
    <property type="entry name" value="FN3"/>
    <property type="match status" value="1"/>
</dbReference>
<evidence type="ECO:0000259" key="7">
    <source>
        <dbReference type="PROSITE" id="PS50853"/>
    </source>
</evidence>
<dbReference type="InterPro" id="IPR044925">
    <property type="entry name" value="His-Me_finger_sf"/>
</dbReference>
<dbReference type="InterPro" id="IPR007346">
    <property type="entry name" value="Endonuclease-I"/>
</dbReference>
<dbReference type="Pfam" id="PF04231">
    <property type="entry name" value="Endonuclease_1"/>
    <property type="match status" value="1"/>
</dbReference>
<name>A0A086A5B1_9FLAO</name>
<dbReference type="EMBL" id="JPRH01000005">
    <property type="protein sequence ID" value="KFF11875.1"/>
    <property type="molecule type" value="Genomic_DNA"/>
</dbReference>
<dbReference type="SUPFAM" id="SSF49265">
    <property type="entry name" value="Fibronectin type III"/>
    <property type="match status" value="1"/>
</dbReference>
<dbReference type="Pfam" id="PF18962">
    <property type="entry name" value="Por_Secre_tail"/>
    <property type="match status" value="1"/>
</dbReference>
<evidence type="ECO:0000256" key="2">
    <source>
        <dbReference type="ARBA" id="ARBA00022722"/>
    </source>
</evidence>
<dbReference type="PANTHER" id="PTHR33607">
    <property type="entry name" value="ENDONUCLEASE-1"/>
    <property type="match status" value="1"/>
</dbReference>
<evidence type="ECO:0000256" key="6">
    <source>
        <dbReference type="SAM" id="SignalP"/>
    </source>
</evidence>
<feature type="region of interest" description="Disordered" evidence="5">
    <location>
        <begin position="363"/>
        <end position="382"/>
    </location>
</feature>
<dbReference type="RefSeq" id="WP_051882053.1">
    <property type="nucleotide sequence ID" value="NZ_JPRH01000005.1"/>
</dbReference>
<evidence type="ECO:0000256" key="4">
    <source>
        <dbReference type="ARBA" id="ARBA00022801"/>
    </source>
</evidence>
<dbReference type="STRING" id="445961.IW15_14420"/>
<dbReference type="PROSITE" id="PS50853">
    <property type="entry name" value="FN3"/>
    <property type="match status" value="1"/>
</dbReference>
<dbReference type="SUPFAM" id="SSF54060">
    <property type="entry name" value="His-Me finger endonucleases"/>
    <property type="match status" value="1"/>
</dbReference>
<keyword evidence="4" id="KW-0378">Hydrolase</keyword>
<dbReference type="NCBIfam" id="TIGR04183">
    <property type="entry name" value="Por_Secre_tail"/>
    <property type="match status" value="1"/>
</dbReference>
<dbReference type="Pfam" id="PF00041">
    <property type="entry name" value="fn3"/>
    <property type="match status" value="1"/>
</dbReference>
<dbReference type="Gene3D" id="2.60.40.10">
    <property type="entry name" value="Immunoglobulins"/>
    <property type="match status" value="1"/>
</dbReference>
<dbReference type="CDD" id="cd00063">
    <property type="entry name" value="FN3"/>
    <property type="match status" value="1"/>
</dbReference>
<evidence type="ECO:0000256" key="3">
    <source>
        <dbReference type="ARBA" id="ARBA00022729"/>
    </source>
</evidence>
<keyword evidence="9" id="KW-1185">Reference proteome</keyword>
<dbReference type="InterPro" id="IPR003961">
    <property type="entry name" value="FN3_dom"/>
</dbReference>
<feature type="chain" id="PRO_5001802190" evidence="6">
    <location>
        <begin position="20"/>
        <end position="594"/>
    </location>
</feature>
<protein>
    <submittedName>
        <fullName evidence="8">Endonuclease I</fullName>
    </submittedName>
</protein>
<reference evidence="8 9" key="1">
    <citation type="submission" date="2014-07" db="EMBL/GenBank/DDBJ databases">
        <title>Genome of Chryseobacterium soli DSM 19298.</title>
        <authorList>
            <person name="Stropko S.J."/>
            <person name="Pipes S.E."/>
            <person name="Newman J."/>
        </authorList>
    </citation>
    <scope>NUCLEOTIDE SEQUENCE [LARGE SCALE GENOMIC DNA]</scope>
    <source>
        <strain evidence="8 9">DSM 19298</strain>
    </source>
</reference>
<keyword evidence="8" id="KW-0255">Endonuclease</keyword>
<accession>A0A086A5B1</accession>
<dbReference type="GO" id="GO:0016787">
    <property type="term" value="F:hydrolase activity"/>
    <property type="evidence" value="ECO:0007669"/>
    <property type="project" value="UniProtKB-KW"/>
</dbReference>
<dbReference type="PANTHER" id="PTHR33607:SF2">
    <property type="entry name" value="ENDONUCLEASE-1"/>
    <property type="match status" value="1"/>
</dbReference>
<comment type="caution">
    <text evidence="8">The sequence shown here is derived from an EMBL/GenBank/DDBJ whole genome shotgun (WGS) entry which is preliminary data.</text>
</comment>
<dbReference type="InterPro" id="IPR026444">
    <property type="entry name" value="Secre_tail"/>
</dbReference>
<dbReference type="InterPro" id="IPR036116">
    <property type="entry name" value="FN3_sf"/>
</dbReference>
<dbReference type="AlphaFoldDB" id="A0A086A5B1"/>
<gene>
    <name evidence="8" type="ORF">IW15_14420</name>
</gene>
<proteinExistence type="inferred from homology"/>
<sequence length="594" mass="64122">MKRILSFILLNIAFFNASAQAPANYYSTAAGLTGPDLKTELSAIITNGHQAKTYDQLWTGYATTDRDYDYENDGTILDIYSEKPNGPDPYNFTLGTNQCGQYSGEGGCYNREHIVPQSLFNEALPMKSDINFIRATDGKVNGMRSNYPFGKVSVPTFTSLNSSKLGPSASPGYSGIVFEPNDGFKGDVARMIFYFVTRYQSNLSGFSSGNMLGSTAFPGLQPWELNQLLEWNTLDPVSPAEIRRNNASFAYQGNRNPFIDNPSYANLIWGAPVIDNEAPTAATNLAANNPTSNSIALSWTAATDNIGVAAYDIYANGTLKATVTGTTAIVTGLSSSTTYNFYIIAKDAFGNASPQSNIATETTLAGQSGGNTSCGTENFSNIPTSTNPAYDTRIWTNNNITWTATDARIDQTITGKAITIRNGTLTSSTISGGIQSLTLTTQLKFSGNPGNINVLINNVNVGTIPYSSTTTTTTLNNINISGDFVIKLTNSSTVDRPALDDLSWTCFSSLGTSEINKNKSAFAIYPNPVKNNELFVKGENLSKISKAEIYDFSGKLIDVIINPFKTSNKINLKGITKGNYILKTDSFSTKFIVE</sequence>
<dbReference type="eggNOG" id="COG2356">
    <property type="taxonomic scope" value="Bacteria"/>
</dbReference>
<evidence type="ECO:0000313" key="9">
    <source>
        <dbReference type="Proteomes" id="UP000028705"/>
    </source>
</evidence>
<dbReference type="InterPro" id="IPR013783">
    <property type="entry name" value="Ig-like_fold"/>
</dbReference>
<comment type="similarity">
    <text evidence="1">Belongs to the EndA/NucM nuclease family.</text>
</comment>
<dbReference type="GO" id="GO:0004519">
    <property type="term" value="F:endonuclease activity"/>
    <property type="evidence" value="ECO:0007669"/>
    <property type="project" value="UniProtKB-KW"/>
</dbReference>
<evidence type="ECO:0000256" key="5">
    <source>
        <dbReference type="SAM" id="MobiDB-lite"/>
    </source>
</evidence>
<keyword evidence="3 6" id="KW-0732">Signal</keyword>
<dbReference type="Proteomes" id="UP000028705">
    <property type="component" value="Unassembled WGS sequence"/>
</dbReference>